<evidence type="ECO:0000256" key="4">
    <source>
        <dbReference type="ARBA" id="ARBA00022475"/>
    </source>
</evidence>
<dbReference type="InterPro" id="IPR035906">
    <property type="entry name" value="MetI-like_sf"/>
</dbReference>
<dbReference type="PANTHER" id="PTHR30614:SF37">
    <property type="entry name" value="AMINO-ACID ABC TRANSPORTER PERMEASE PROTEIN YHDX-RELATED"/>
    <property type="match status" value="1"/>
</dbReference>
<dbReference type="AlphaFoldDB" id="A0A381X1L2"/>
<evidence type="ECO:0000256" key="6">
    <source>
        <dbReference type="ARBA" id="ARBA00022970"/>
    </source>
</evidence>
<dbReference type="Gene3D" id="1.10.3720.10">
    <property type="entry name" value="MetI-like"/>
    <property type="match status" value="1"/>
</dbReference>
<keyword evidence="4" id="KW-1003">Cell membrane</keyword>
<accession>A0A381X1L2</accession>
<evidence type="ECO:0000256" key="3">
    <source>
        <dbReference type="ARBA" id="ARBA00022448"/>
    </source>
</evidence>
<dbReference type="CDD" id="cd06261">
    <property type="entry name" value="TM_PBP2"/>
    <property type="match status" value="1"/>
</dbReference>
<dbReference type="GO" id="GO:0022857">
    <property type="term" value="F:transmembrane transporter activity"/>
    <property type="evidence" value="ECO:0007669"/>
    <property type="project" value="InterPro"/>
</dbReference>
<evidence type="ECO:0000256" key="9">
    <source>
        <dbReference type="SAM" id="Phobius"/>
    </source>
</evidence>
<dbReference type="InterPro" id="IPR000515">
    <property type="entry name" value="MetI-like"/>
</dbReference>
<organism evidence="11">
    <name type="scientific">marine metagenome</name>
    <dbReference type="NCBI Taxonomy" id="408172"/>
    <lineage>
        <taxon>unclassified sequences</taxon>
        <taxon>metagenomes</taxon>
        <taxon>ecological metagenomes</taxon>
    </lineage>
</organism>
<name>A0A381X1L2_9ZZZZ</name>
<feature type="transmembrane region" description="Helical" evidence="9">
    <location>
        <begin position="256"/>
        <end position="279"/>
    </location>
</feature>
<keyword evidence="6" id="KW-0029">Amino-acid transport</keyword>
<proteinExistence type="inferred from homology"/>
<feature type="domain" description="ABC transmembrane type-1" evidence="10">
    <location>
        <begin position="83"/>
        <end position="376"/>
    </location>
</feature>
<protein>
    <recommendedName>
        <fullName evidence="10">ABC transmembrane type-1 domain-containing protein</fullName>
    </recommendedName>
</protein>
<reference evidence="11" key="1">
    <citation type="submission" date="2018-05" db="EMBL/GenBank/DDBJ databases">
        <authorList>
            <person name="Lanie J.A."/>
            <person name="Ng W.-L."/>
            <person name="Kazmierczak K.M."/>
            <person name="Andrzejewski T.M."/>
            <person name="Davidsen T.M."/>
            <person name="Wayne K.J."/>
            <person name="Tettelin H."/>
            <person name="Glass J.I."/>
            <person name="Rusch D."/>
            <person name="Podicherti R."/>
            <person name="Tsui H.-C.T."/>
            <person name="Winkler M.E."/>
        </authorList>
    </citation>
    <scope>NUCLEOTIDE SEQUENCE</scope>
</reference>
<feature type="transmembrane region" description="Helical" evidence="9">
    <location>
        <begin position="125"/>
        <end position="146"/>
    </location>
</feature>
<sequence length="389" mass="42621">MMSTLSRLWGHSTTRSLIYQSAIVLLVSAAVLTLIQTATNNLQRLGIRTGFEFLSDEAGFVINQALFPYGPTSSYGMAILVCLVNTLILSLLGILTSTTLGFFVAIARLSRNWLLRALASAYVELFRNVPLLLQLFFWYFATLRLLPGKRESLSLFDLIYLNIEGLFVPAPVFGQGAALIAGSILVSTVIAGVTLKFARQHRESTGKPFQHARYGYAAAVLLPIATLAALDFPISWDVPVFKRFNFEGGFALQPEFVAMLLAITLYNAAFIGEIIRAGIMSVHKGQREAARAIGLTAREVYTVVIIPQAMRLIVPPLTNQYLNLTKATALAAAIGYPDLFWAVGGSIQAQTGQILELQAITLSTYLAISLLIALLLNWYNRATRLRGRS</sequence>
<evidence type="ECO:0000256" key="1">
    <source>
        <dbReference type="ARBA" id="ARBA00004651"/>
    </source>
</evidence>
<feature type="transmembrane region" description="Helical" evidence="9">
    <location>
        <begin position="166"/>
        <end position="193"/>
    </location>
</feature>
<dbReference type="PROSITE" id="PS50928">
    <property type="entry name" value="ABC_TM1"/>
    <property type="match status" value="1"/>
</dbReference>
<dbReference type="InterPro" id="IPR010065">
    <property type="entry name" value="AA_ABC_transptr_permease_3TM"/>
</dbReference>
<evidence type="ECO:0000256" key="8">
    <source>
        <dbReference type="ARBA" id="ARBA00023136"/>
    </source>
</evidence>
<evidence type="ECO:0000256" key="5">
    <source>
        <dbReference type="ARBA" id="ARBA00022692"/>
    </source>
</evidence>
<dbReference type="PANTHER" id="PTHR30614">
    <property type="entry name" value="MEMBRANE COMPONENT OF AMINO ACID ABC TRANSPORTER"/>
    <property type="match status" value="1"/>
</dbReference>
<comment type="subcellular location">
    <subcellularLocation>
        <location evidence="1">Cell membrane</location>
        <topology evidence="1">Multi-pass membrane protein</topology>
    </subcellularLocation>
</comment>
<keyword evidence="5 9" id="KW-0812">Transmembrane</keyword>
<dbReference type="GO" id="GO:0043190">
    <property type="term" value="C:ATP-binding cassette (ABC) transporter complex"/>
    <property type="evidence" value="ECO:0007669"/>
    <property type="project" value="InterPro"/>
</dbReference>
<evidence type="ECO:0000259" key="10">
    <source>
        <dbReference type="PROSITE" id="PS50928"/>
    </source>
</evidence>
<evidence type="ECO:0000256" key="7">
    <source>
        <dbReference type="ARBA" id="ARBA00022989"/>
    </source>
</evidence>
<dbReference type="NCBIfam" id="TIGR01726">
    <property type="entry name" value="HEQRo_perm_3TM"/>
    <property type="match status" value="1"/>
</dbReference>
<feature type="transmembrane region" description="Helical" evidence="9">
    <location>
        <begin position="359"/>
        <end position="379"/>
    </location>
</feature>
<dbReference type="Pfam" id="PF00528">
    <property type="entry name" value="BPD_transp_1"/>
    <property type="match status" value="1"/>
</dbReference>
<dbReference type="EMBL" id="UINC01013438">
    <property type="protein sequence ID" value="SVA58067.1"/>
    <property type="molecule type" value="Genomic_DNA"/>
</dbReference>
<evidence type="ECO:0000256" key="2">
    <source>
        <dbReference type="ARBA" id="ARBA00010072"/>
    </source>
</evidence>
<evidence type="ECO:0000313" key="11">
    <source>
        <dbReference type="EMBL" id="SVA58067.1"/>
    </source>
</evidence>
<dbReference type="SUPFAM" id="SSF161098">
    <property type="entry name" value="MetI-like"/>
    <property type="match status" value="1"/>
</dbReference>
<gene>
    <name evidence="11" type="ORF">METZ01_LOCUS110921</name>
</gene>
<keyword evidence="3" id="KW-0813">Transport</keyword>
<feature type="transmembrane region" description="Helical" evidence="9">
    <location>
        <begin position="214"/>
        <end position="236"/>
    </location>
</feature>
<dbReference type="GO" id="GO:0006865">
    <property type="term" value="P:amino acid transport"/>
    <property type="evidence" value="ECO:0007669"/>
    <property type="project" value="UniProtKB-KW"/>
</dbReference>
<feature type="transmembrane region" description="Helical" evidence="9">
    <location>
        <begin position="75"/>
        <end position="104"/>
    </location>
</feature>
<keyword evidence="8 9" id="KW-0472">Membrane</keyword>
<feature type="transmembrane region" description="Helical" evidence="9">
    <location>
        <begin position="16"/>
        <end position="35"/>
    </location>
</feature>
<comment type="similarity">
    <text evidence="2">Belongs to the binding-protein-dependent transport system permease family. HisMQ subfamily.</text>
</comment>
<dbReference type="InterPro" id="IPR043429">
    <property type="entry name" value="ArtM/GltK/GlnP/TcyL/YhdX-like"/>
</dbReference>
<keyword evidence="7 9" id="KW-1133">Transmembrane helix</keyword>